<dbReference type="PANTHER" id="PTHR15154">
    <property type="entry name" value="HAMARTIN"/>
    <property type="match status" value="1"/>
</dbReference>
<dbReference type="Proteomes" id="UP000827092">
    <property type="component" value="Unassembled WGS sequence"/>
</dbReference>
<dbReference type="GO" id="GO:0008285">
    <property type="term" value="P:negative regulation of cell population proliferation"/>
    <property type="evidence" value="ECO:0007669"/>
    <property type="project" value="TreeGrafter"/>
</dbReference>
<accession>A0AAV6VD84</accession>
<evidence type="ECO:0000313" key="2">
    <source>
        <dbReference type="Proteomes" id="UP000827092"/>
    </source>
</evidence>
<dbReference type="Pfam" id="PF04388">
    <property type="entry name" value="Hamartin"/>
    <property type="match status" value="1"/>
</dbReference>
<protein>
    <submittedName>
        <fullName evidence="1">Uncharacterized protein</fullName>
    </submittedName>
</protein>
<name>A0AAV6VD84_9ARAC</name>
<gene>
    <name evidence="1" type="ORF">JTE90_028029</name>
</gene>
<comment type="caution">
    <text evidence="1">The sequence shown here is derived from an EMBL/GenBank/DDBJ whole genome shotgun (WGS) entry which is preliminary data.</text>
</comment>
<dbReference type="GO" id="GO:0032007">
    <property type="term" value="P:negative regulation of TOR signaling"/>
    <property type="evidence" value="ECO:0007669"/>
    <property type="project" value="TreeGrafter"/>
</dbReference>
<feature type="non-terminal residue" evidence="1">
    <location>
        <position position="97"/>
    </location>
</feature>
<reference evidence="1 2" key="1">
    <citation type="journal article" date="2022" name="Nat. Ecol. Evol.">
        <title>A masculinizing supergene underlies an exaggerated male reproductive morph in a spider.</title>
        <authorList>
            <person name="Hendrickx F."/>
            <person name="De Corte Z."/>
            <person name="Sonet G."/>
            <person name="Van Belleghem S.M."/>
            <person name="Kostlbacher S."/>
            <person name="Vangestel C."/>
        </authorList>
    </citation>
    <scope>NUCLEOTIDE SEQUENCE [LARGE SCALE GENOMIC DNA]</scope>
    <source>
        <strain evidence="1">W744_W776</strain>
    </source>
</reference>
<dbReference type="EMBL" id="JAFNEN010000100">
    <property type="protein sequence ID" value="KAG8194715.1"/>
    <property type="molecule type" value="Genomic_DNA"/>
</dbReference>
<dbReference type="AlphaFoldDB" id="A0AAV6VD84"/>
<dbReference type="GO" id="GO:0051726">
    <property type="term" value="P:regulation of cell cycle"/>
    <property type="evidence" value="ECO:0007669"/>
    <property type="project" value="TreeGrafter"/>
</dbReference>
<dbReference type="PANTHER" id="PTHR15154:SF2">
    <property type="entry name" value="HAMARTIN"/>
    <property type="match status" value="1"/>
</dbReference>
<dbReference type="InterPro" id="IPR007483">
    <property type="entry name" value="Hamartin"/>
</dbReference>
<evidence type="ECO:0000313" key="1">
    <source>
        <dbReference type="EMBL" id="KAG8194715.1"/>
    </source>
</evidence>
<dbReference type="GO" id="GO:0033596">
    <property type="term" value="C:TSC1-TSC2 complex"/>
    <property type="evidence" value="ECO:0007669"/>
    <property type="project" value="TreeGrafter"/>
</dbReference>
<keyword evidence="2" id="KW-1185">Reference proteome</keyword>
<sequence>MSIVGKCKQKLFPSLIKMHPRRDRSERSSQNDSSLNLLHLLDTPDRETIETISNVIHENLSRTKDNRFLYGIVDYYLTVESQRTLDILLKLKEPHDK</sequence>
<proteinExistence type="predicted"/>
<organism evidence="1 2">
    <name type="scientific">Oedothorax gibbosus</name>
    <dbReference type="NCBI Taxonomy" id="931172"/>
    <lineage>
        <taxon>Eukaryota</taxon>
        <taxon>Metazoa</taxon>
        <taxon>Ecdysozoa</taxon>
        <taxon>Arthropoda</taxon>
        <taxon>Chelicerata</taxon>
        <taxon>Arachnida</taxon>
        <taxon>Araneae</taxon>
        <taxon>Araneomorphae</taxon>
        <taxon>Entelegynae</taxon>
        <taxon>Araneoidea</taxon>
        <taxon>Linyphiidae</taxon>
        <taxon>Erigoninae</taxon>
        <taxon>Oedothorax</taxon>
    </lineage>
</organism>